<dbReference type="EMBL" id="JAZHOF010000001">
    <property type="protein sequence ID" value="MEJ8570115.1"/>
    <property type="molecule type" value="Genomic_DNA"/>
</dbReference>
<evidence type="ECO:0000313" key="6">
    <source>
        <dbReference type="EMBL" id="MEJ8570115.1"/>
    </source>
</evidence>
<dbReference type="AlphaFoldDB" id="A0AAW9RE31"/>
<dbReference type="NCBIfam" id="NF004863">
    <property type="entry name" value="PRK06223.1"/>
    <property type="match status" value="1"/>
</dbReference>
<dbReference type="GO" id="GO:0004459">
    <property type="term" value="F:L-lactate dehydrogenase (NAD+) activity"/>
    <property type="evidence" value="ECO:0007669"/>
    <property type="project" value="TreeGrafter"/>
</dbReference>
<reference evidence="6 7" key="1">
    <citation type="submission" date="2024-02" db="EMBL/GenBank/DDBJ databases">
        <title>Genome analysis and characterization of Microbaculum marinisediminis sp. nov., isolated from marine sediment.</title>
        <authorList>
            <person name="Du Z.-J."/>
            <person name="Ye Y.-Q."/>
            <person name="Zhang Z.-R."/>
            <person name="Yuan S.-M."/>
            <person name="Zhang X.-Y."/>
        </authorList>
    </citation>
    <scope>NUCLEOTIDE SEQUENCE [LARGE SCALE GENOMIC DNA]</scope>
    <source>
        <strain evidence="6 7">SDUM1044001</strain>
    </source>
</reference>
<sequence>MARAPATGGSGRRGRRVIGAEHVSEAHQRGRVVIEVLPGDIVTAQARESAERLKIRLVDGPLEKPAVVRTDGATAMRRTLYRRSPKWVAPRPQHTRNARRVRRLALVGAGGVGANIGHLAANADIADEIVLIDIAPGMAASVALDLNHASGVSRSRSRATGGTELSRVAGAEVIVVTAGRPRTPGMTRADLLDINRRIVRQAGEAIRAHAPDAIVIVVTNPLDEMTVEMLQATGFPRERVLGMAGTLDSSRFRNALALAAGVPVSDVEAITLGSHGDEMAPITSRARIRGRHLDRFLSPDQIAACVKDAVTGGGQVVALRKTGSAVLAPAHASIELIDHIRGARAGAVPASVMLRGEYGIEGVVLGVPCHLGASGLVEVEELDLSEAELAALRAAADAIRARLGGAATG</sequence>
<feature type="domain" description="Lactate/malate dehydrogenase N-terminal" evidence="4">
    <location>
        <begin position="103"/>
        <end position="242"/>
    </location>
</feature>
<evidence type="ECO:0000259" key="5">
    <source>
        <dbReference type="Pfam" id="PF02866"/>
    </source>
</evidence>
<keyword evidence="7" id="KW-1185">Reference proteome</keyword>
<evidence type="ECO:0000259" key="4">
    <source>
        <dbReference type="Pfam" id="PF00056"/>
    </source>
</evidence>
<dbReference type="GO" id="GO:0006089">
    <property type="term" value="P:lactate metabolic process"/>
    <property type="evidence" value="ECO:0007669"/>
    <property type="project" value="TreeGrafter"/>
</dbReference>
<dbReference type="Pfam" id="PF02866">
    <property type="entry name" value="Ldh_1_C"/>
    <property type="match status" value="1"/>
</dbReference>
<dbReference type="PANTHER" id="PTHR43128:SF16">
    <property type="entry name" value="L-LACTATE DEHYDROGENASE"/>
    <property type="match status" value="1"/>
</dbReference>
<dbReference type="Pfam" id="PF00056">
    <property type="entry name" value="Ldh_1_N"/>
    <property type="match status" value="1"/>
</dbReference>
<dbReference type="InterPro" id="IPR001557">
    <property type="entry name" value="L-lactate/malate_DH"/>
</dbReference>
<dbReference type="SUPFAM" id="SSF51735">
    <property type="entry name" value="NAD(P)-binding Rossmann-fold domains"/>
    <property type="match status" value="1"/>
</dbReference>
<dbReference type="Proteomes" id="UP001378188">
    <property type="component" value="Unassembled WGS sequence"/>
</dbReference>
<name>A0AAW9RE31_9HYPH</name>
<comment type="function">
    <text evidence="1">Catalyzes the reversible oxidation of malate to oxaloacetate.</text>
</comment>
<evidence type="ECO:0000256" key="1">
    <source>
        <dbReference type="ARBA" id="ARBA00003966"/>
    </source>
</evidence>
<evidence type="ECO:0000256" key="2">
    <source>
        <dbReference type="ARBA" id="ARBA00023002"/>
    </source>
</evidence>
<accession>A0AAW9RE31</accession>
<feature type="domain" description="Lactate/malate dehydrogenase C-terminal" evidence="5">
    <location>
        <begin position="246"/>
        <end position="402"/>
    </location>
</feature>
<comment type="caution">
    <text evidence="6">The sequence shown here is derived from an EMBL/GenBank/DDBJ whole genome shotgun (WGS) entry which is preliminary data.</text>
</comment>
<protein>
    <submittedName>
        <fullName evidence="6">Malate dehydrogenase</fullName>
        <ecNumber evidence="6">1.1.1.37</ecNumber>
    </submittedName>
</protein>
<proteinExistence type="predicted"/>
<dbReference type="InterPro" id="IPR015955">
    <property type="entry name" value="Lactate_DH/Glyco_Ohase_4_C"/>
</dbReference>
<dbReference type="SUPFAM" id="SSF56327">
    <property type="entry name" value="LDH C-terminal domain-like"/>
    <property type="match status" value="1"/>
</dbReference>
<dbReference type="InterPro" id="IPR022383">
    <property type="entry name" value="Lactate/malate_DH_C"/>
</dbReference>
<dbReference type="InterPro" id="IPR036291">
    <property type="entry name" value="NAD(P)-bd_dom_sf"/>
</dbReference>
<evidence type="ECO:0000256" key="3">
    <source>
        <dbReference type="ARBA" id="ARBA00023027"/>
    </source>
</evidence>
<gene>
    <name evidence="6" type="ORF">V3328_01415</name>
</gene>
<dbReference type="GO" id="GO:0030060">
    <property type="term" value="F:L-malate dehydrogenase (NAD+) activity"/>
    <property type="evidence" value="ECO:0007669"/>
    <property type="project" value="UniProtKB-EC"/>
</dbReference>
<dbReference type="Gene3D" id="3.90.110.10">
    <property type="entry name" value="Lactate dehydrogenase/glycoside hydrolase, family 4, C-terminal"/>
    <property type="match status" value="1"/>
</dbReference>
<dbReference type="PANTHER" id="PTHR43128">
    <property type="entry name" value="L-2-HYDROXYCARBOXYLATE DEHYDROGENASE (NAD(P)(+))"/>
    <property type="match status" value="1"/>
</dbReference>
<keyword evidence="2 6" id="KW-0560">Oxidoreductase</keyword>
<dbReference type="Gene3D" id="3.40.50.720">
    <property type="entry name" value="NAD(P)-binding Rossmann-like Domain"/>
    <property type="match status" value="1"/>
</dbReference>
<dbReference type="InterPro" id="IPR001236">
    <property type="entry name" value="Lactate/malate_DH_N"/>
</dbReference>
<dbReference type="PRINTS" id="PR00086">
    <property type="entry name" value="LLDHDRGNASE"/>
</dbReference>
<organism evidence="6 7">
    <name type="scientific">Microbaculum marinum</name>
    <dbReference type="NCBI Taxonomy" id="1764581"/>
    <lineage>
        <taxon>Bacteria</taxon>
        <taxon>Pseudomonadati</taxon>
        <taxon>Pseudomonadota</taxon>
        <taxon>Alphaproteobacteria</taxon>
        <taxon>Hyphomicrobiales</taxon>
        <taxon>Tepidamorphaceae</taxon>
        <taxon>Microbaculum</taxon>
    </lineage>
</organism>
<evidence type="ECO:0000313" key="7">
    <source>
        <dbReference type="Proteomes" id="UP001378188"/>
    </source>
</evidence>
<dbReference type="RefSeq" id="WP_340327854.1">
    <property type="nucleotide sequence ID" value="NZ_JAZHOF010000001.1"/>
</dbReference>
<keyword evidence="3" id="KW-0520">NAD</keyword>
<dbReference type="EC" id="1.1.1.37" evidence="6"/>